<keyword evidence="2" id="KW-1185">Reference proteome</keyword>
<dbReference type="AlphaFoldDB" id="A0A4Y3WQV4"/>
<reference evidence="1 2" key="1">
    <citation type="submission" date="2019-06" db="EMBL/GenBank/DDBJ databases">
        <title>Whole genome shotgun sequence of Pseudonocardia hydrocarbonoxydans NBRC 14498.</title>
        <authorList>
            <person name="Hosoyama A."/>
            <person name="Uohara A."/>
            <person name="Ohji S."/>
            <person name="Ichikawa N."/>
        </authorList>
    </citation>
    <scope>NUCLEOTIDE SEQUENCE [LARGE SCALE GENOMIC DNA]</scope>
    <source>
        <strain evidence="1 2">NBRC 14498</strain>
    </source>
</reference>
<protein>
    <submittedName>
        <fullName evidence="1">Uncharacterized protein</fullName>
    </submittedName>
</protein>
<comment type="caution">
    <text evidence="1">The sequence shown here is derived from an EMBL/GenBank/DDBJ whole genome shotgun (WGS) entry which is preliminary data.</text>
</comment>
<name>A0A4Y3WQV4_9PSEU</name>
<organism evidence="1 2">
    <name type="scientific">Pseudonocardia hydrocarbonoxydans</name>
    <dbReference type="NCBI Taxonomy" id="76726"/>
    <lineage>
        <taxon>Bacteria</taxon>
        <taxon>Bacillati</taxon>
        <taxon>Actinomycetota</taxon>
        <taxon>Actinomycetes</taxon>
        <taxon>Pseudonocardiales</taxon>
        <taxon>Pseudonocardiaceae</taxon>
        <taxon>Pseudonocardia</taxon>
    </lineage>
</organism>
<evidence type="ECO:0000313" key="2">
    <source>
        <dbReference type="Proteomes" id="UP000320338"/>
    </source>
</evidence>
<gene>
    <name evidence="1" type="ORF">PHY01_35550</name>
</gene>
<dbReference type="EMBL" id="BJNG01000031">
    <property type="protein sequence ID" value="GEC21272.1"/>
    <property type="molecule type" value="Genomic_DNA"/>
</dbReference>
<proteinExistence type="predicted"/>
<dbReference type="Proteomes" id="UP000320338">
    <property type="component" value="Unassembled WGS sequence"/>
</dbReference>
<sequence>MFAVPDGPLTREIWMRYALVRIRELVDKPRAEMTDTELSIYTFATAALSGGEPIIPLGAPGLHAVGTDRARLCRVCGAEWPLRGAAEHVAGCPVRSATA</sequence>
<evidence type="ECO:0000313" key="1">
    <source>
        <dbReference type="EMBL" id="GEC21272.1"/>
    </source>
</evidence>
<accession>A0A4Y3WQV4</accession>